<dbReference type="InterPro" id="IPR043132">
    <property type="entry name" value="BCAT-like_C"/>
</dbReference>
<keyword evidence="8" id="KW-0028">Amino-acid biosynthesis</keyword>
<dbReference type="InterPro" id="IPR043131">
    <property type="entry name" value="BCAT-like_N"/>
</dbReference>
<comment type="function">
    <text evidence="1">Acts on leucine, isoleucine and valine.</text>
</comment>
<proteinExistence type="inferred from homology"/>
<dbReference type="RefSeq" id="WP_189576814.1">
    <property type="nucleotide sequence ID" value="NZ_BMXU01000002.1"/>
</dbReference>
<sequence length="268" mass="28068">MIALLDGQRIDGDAPALPVTDRGFLLGDGLFSTLRVEGGRALLLSRHLDRLDQSGAILELPVDRHAIEADIAAAIEAHGDAPGSMRITLSRGTGPRGLLPPPGPSVRRVITIAPAGPRRCEPVSAIVSTHRRNDFSPLSRMKSLSYQDQVLARMEAAGKGASDAVMLNTRSEPASTSMANLLARTKNGWVTPPVCAGILPGIVRAVLLEAREVTEAAISQADLASLPLARTNSLVGVEPLALQGGALPDIEGVRRLTQALEAAEKAAS</sequence>
<protein>
    <recommendedName>
        <fullName evidence="7">Probable branched-chain-amino-acid aminotransferase</fullName>
        <ecNumber evidence="6">2.6.1.42</ecNumber>
    </recommendedName>
</protein>
<dbReference type="PANTHER" id="PTHR42743">
    <property type="entry name" value="AMINO-ACID AMINOTRANSFERASE"/>
    <property type="match status" value="1"/>
</dbReference>
<keyword evidence="12" id="KW-0808">Transferase</keyword>
<dbReference type="Gene3D" id="3.20.10.10">
    <property type="entry name" value="D-amino Acid Aminotransferase, subunit A, domain 2"/>
    <property type="match status" value="1"/>
</dbReference>
<evidence type="ECO:0000256" key="4">
    <source>
        <dbReference type="ARBA" id="ARBA00005072"/>
    </source>
</evidence>
<comment type="pathway">
    <text evidence="2">Amino-acid biosynthesis; L-isoleucine biosynthesis; L-isoleucine from 2-oxobutanoate: step 4/4.</text>
</comment>
<dbReference type="GO" id="GO:0008483">
    <property type="term" value="F:transaminase activity"/>
    <property type="evidence" value="ECO:0007669"/>
    <property type="project" value="UniProtKB-KW"/>
</dbReference>
<comment type="pathway">
    <text evidence="4">Amino-acid biosynthesis; L-leucine biosynthesis; L-leucine from 3-methyl-2-oxobutanoate: step 4/4.</text>
</comment>
<accession>A0ABV7MGI1</accession>
<evidence type="ECO:0000256" key="9">
    <source>
        <dbReference type="ARBA" id="ARBA00048212"/>
    </source>
</evidence>
<comment type="catalytic activity">
    <reaction evidence="10">
        <text>L-isoleucine + 2-oxoglutarate = (S)-3-methyl-2-oxopentanoate + L-glutamate</text>
        <dbReference type="Rhea" id="RHEA:24801"/>
        <dbReference type="ChEBI" id="CHEBI:16810"/>
        <dbReference type="ChEBI" id="CHEBI:29985"/>
        <dbReference type="ChEBI" id="CHEBI:35146"/>
        <dbReference type="ChEBI" id="CHEBI:58045"/>
        <dbReference type="EC" id="2.6.1.42"/>
    </reaction>
</comment>
<dbReference type="EMBL" id="JBHRVA010000003">
    <property type="protein sequence ID" value="MFC3303872.1"/>
    <property type="molecule type" value="Genomic_DNA"/>
</dbReference>
<evidence type="ECO:0000256" key="5">
    <source>
        <dbReference type="ARBA" id="ARBA00009320"/>
    </source>
</evidence>
<evidence type="ECO:0000256" key="3">
    <source>
        <dbReference type="ARBA" id="ARBA00004931"/>
    </source>
</evidence>
<gene>
    <name evidence="12" type="ORF">ACFONP_14160</name>
</gene>
<keyword evidence="13" id="KW-1185">Reference proteome</keyword>
<evidence type="ECO:0000256" key="2">
    <source>
        <dbReference type="ARBA" id="ARBA00004824"/>
    </source>
</evidence>
<keyword evidence="8" id="KW-0100">Branched-chain amino acid biosynthesis</keyword>
<dbReference type="Pfam" id="PF01063">
    <property type="entry name" value="Aminotran_4"/>
    <property type="match status" value="1"/>
</dbReference>
<dbReference type="InterPro" id="IPR036038">
    <property type="entry name" value="Aminotransferase-like"/>
</dbReference>
<reference evidence="13" key="1">
    <citation type="journal article" date="2019" name="Int. J. Syst. Evol. Microbiol.">
        <title>The Global Catalogue of Microorganisms (GCM) 10K type strain sequencing project: providing services to taxonomists for standard genome sequencing and annotation.</title>
        <authorList>
            <consortium name="The Broad Institute Genomics Platform"/>
            <consortium name="The Broad Institute Genome Sequencing Center for Infectious Disease"/>
            <person name="Wu L."/>
            <person name="Ma J."/>
        </authorList>
    </citation>
    <scope>NUCLEOTIDE SEQUENCE [LARGE SCALE GENOMIC DNA]</scope>
    <source>
        <strain evidence="13">KCTC 22245</strain>
    </source>
</reference>
<evidence type="ECO:0000313" key="12">
    <source>
        <dbReference type="EMBL" id="MFC3303872.1"/>
    </source>
</evidence>
<organism evidence="12 13">
    <name type="scientific">Parvularcula lutaonensis</name>
    <dbReference type="NCBI Taxonomy" id="491923"/>
    <lineage>
        <taxon>Bacteria</taxon>
        <taxon>Pseudomonadati</taxon>
        <taxon>Pseudomonadota</taxon>
        <taxon>Alphaproteobacteria</taxon>
        <taxon>Parvularculales</taxon>
        <taxon>Parvularculaceae</taxon>
        <taxon>Parvularcula</taxon>
    </lineage>
</organism>
<evidence type="ECO:0000313" key="13">
    <source>
        <dbReference type="Proteomes" id="UP001595607"/>
    </source>
</evidence>
<evidence type="ECO:0000256" key="6">
    <source>
        <dbReference type="ARBA" id="ARBA00013053"/>
    </source>
</evidence>
<comment type="caution">
    <text evidence="12">The sequence shown here is derived from an EMBL/GenBank/DDBJ whole genome shotgun (WGS) entry which is preliminary data.</text>
</comment>
<comment type="catalytic activity">
    <reaction evidence="11">
        <text>L-leucine + 2-oxoglutarate = 4-methyl-2-oxopentanoate + L-glutamate</text>
        <dbReference type="Rhea" id="RHEA:18321"/>
        <dbReference type="ChEBI" id="CHEBI:16810"/>
        <dbReference type="ChEBI" id="CHEBI:17865"/>
        <dbReference type="ChEBI" id="CHEBI:29985"/>
        <dbReference type="ChEBI" id="CHEBI:57427"/>
        <dbReference type="EC" id="2.6.1.42"/>
    </reaction>
</comment>
<dbReference type="Proteomes" id="UP001595607">
    <property type="component" value="Unassembled WGS sequence"/>
</dbReference>
<dbReference type="Gene3D" id="3.30.470.10">
    <property type="match status" value="1"/>
</dbReference>
<evidence type="ECO:0000256" key="7">
    <source>
        <dbReference type="ARBA" id="ARBA00014472"/>
    </source>
</evidence>
<dbReference type="InterPro" id="IPR001544">
    <property type="entry name" value="Aminotrans_IV"/>
</dbReference>
<dbReference type="InterPro" id="IPR050571">
    <property type="entry name" value="Class-IV_PLP-Dep_Aminotrnsfr"/>
</dbReference>
<comment type="pathway">
    <text evidence="3">Amino-acid biosynthesis; L-valine biosynthesis; L-valine from pyruvate: step 4/4.</text>
</comment>
<comment type="catalytic activity">
    <reaction evidence="9">
        <text>L-valine + 2-oxoglutarate = 3-methyl-2-oxobutanoate + L-glutamate</text>
        <dbReference type="Rhea" id="RHEA:24813"/>
        <dbReference type="ChEBI" id="CHEBI:11851"/>
        <dbReference type="ChEBI" id="CHEBI:16810"/>
        <dbReference type="ChEBI" id="CHEBI:29985"/>
        <dbReference type="ChEBI" id="CHEBI:57762"/>
        <dbReference type="EC" id="2.6.1.42"/>
    </reaction>
</comment>
<keyword evidence="12" id="KW-0032">Aminotransferase</keyword>
<dbReference type="PANTHER" id="PTHR42743:SF11">
    <property type="entry name" value="AMINODEOXYCHORISMATE LYASE"/>
    <property type="match status" value="1"/>
</dbReference>
<evidence type="ECO:0000256" key="11">
    <source>
        <dbReference type="ARBA" id="ARBA00049229"/>
    </source>
</evidence>
<evidence type="ECO:0000256" key="1">
    <source>
        <dbReference type="ARBA" id="ARBA00003109"/>
    </source>
</evidence>
<evidence type="ECO:0000256" key="10">
    <source>
        <dbReference type="ARBA" id="ARBA00048798"/>
    </source>
</evidence>
<dbReference type="SUPFAM" id="SSF56752">
    <property type="entry name" value="D-aminoacid aminotransferase-like PLP-dependent enzymes"/>
    <property type="match status" value="1"/>
</dbReference>
<name>A0ABV7MGI1_9PROT</name>
<evidence type="ECO:0000256" key="8">
    <source>
        <dbReference type="ARBA" id="ARBA00023304"/>
    </source>
</evidence>
<dbReference type="EC" id="2.6.1.42" evidence="6"/>
<comment type="similarity">
    <text evidence="5">Belongs to the class-IV pyridoxal-phosphate-dependent aminotransferase family.</text>
</comment>